<accession>A0A1V2ZY53</accession>
<dbReference type="EMBL" id="MUZR01000026">
    <property type="protein sequence ID" value="OOC10032.1"/>
    <property type="molecule type" value="Genomic_DNA"/>
</dbReference>
<proteinExistence type="predicted"/>
<keyword evidence="1" id="KW-0732">Signal</keyword>
<name>A0A1V2ZY53_9GAMM</name>
<feature type="signal peptide" evidence="1">
    <location>
        <begin position="1"/>
        <end position="22"/>
    </location>
</feature>
<dbReference type="STRING" id="252474.B1A74_07935"/>
<dbReference type="AlphaFoldDB" id="A0A1V2ZY53"/>
<organism evidence="2 3">
    <name type="scientific">Thioalkalivibrio halophilus</name>
    <dbReference type="NCBI Taxonomy" id="252474"/>
    <lineage>
        <taxon>Bacteria</taxon>
        <taxon>Pseudomonadati</taxon>
        <taxon>Pseudomonadota</taxon>
        <taxon>Gammaproteobacteria</taxon>
        <taxon>Chromatiales</taxon>
        <taxon>Ectothiorhodospiraceae</taxon>
        <taxon>Thioalkalivibrio</taxon>
    </lineage>
</organism>
<dbReference type="InterPro" id="IPR024422">
    <property type="entry name" value="Protein_unknown_function_OB"/>
</dbReference>
<gene>
    <name evidence="2" type="ORF">B1A74_07935</name>
</gene>
<reference evidence="2 3" key="1">
    <citation type="submission" date="2017-02" db="EMBL/GenBank/DDBJ databases">
        <title>Genomic diversity within the haloalkaliphilic genus Thioalkalivibrio.</title>
        <authorList>
            <person name="Ahn A.-C."/>
            <person name="Meier-Kolthoff J."/>
            <person name="Overmars L."/>
            <person name="Richter M."/>
            <person name="Woyke T."/>
            <person name="Sorokin D.Y."/>
            <person name="Muyzer G."/>
        </authorList>
    </citation>
    <scope>NUCLEOTIDE SEQUENCE [LARGE SCALE GENOMIC DNA]</scope>
    <source>
        <strain evidence="2 3">HL17</strain>
    </source>
</reference>
<evidence type="ECO:0000313" key="2">
    <source>
        <dbReference type="EMBL" id="OOC10032.1"/>
    </source>
</evidence>
<dbReference type="RefSeq" id="WP_018945686.1">
    <property type="nucleotide sequence ID" value="NZ_MUZR01000026.1"/>
</dbReference>
<feature type="chain" id="PRO_5010713983" description="tRNA_anti-like" evidence="1">
    <location>
        <begin position="23"/>
        <end position="141"/>
    </location>
</feature>
<sequence length="141" mass="15117">MKQKTKRHLLTIGLLSPMLVLALGSYDEEGASREVAEMEVEHRVSAQQLFSEYDANEVRAGQTYEDTVVAVTGTVDNIGRDIADTPYITFGTDNPIVGIQCMLAESDAGLAASVDSGDRITLKGRVSGKLGNVVIRGCQAE</sequence>
<evidence type="ECO:0000256" key="1">
    <source>
        <dbReference type="SAM" id="SignalP"/>
    </source>
</evidence>
<dbReference type="Pfam" id="PF12869">
    <property type="entry name" value="tRNA_anti-like"/>
    <property type="match status" value="1"/>
</dbReference>
<dbReference type="Proteomes" id="UP000189177">
    <property type="component" value="Unassembled WGS sequence"/>
</dbReference>
<keyword evidence="3" id="KW-1185">Reference proteome</keyword>
<evidence type="ECO:0000313" key="3">
    <source>
        <dbReference type="Proteomes" id="UP000189177"/>
    </source>
</evidence>
<protein>
    <recommendedName>
        <fullName evidence="4">tRNA_anti-like</fullName>
    </recommendedName>
</protein>
<evidence type="ECO:0008006" key="4">
    <source>
        <dbReference type="Google" id="ProtNLM"/>
    </source>
</evidence>
<comment type="caution">
    <text evidence="2">The sequence shown here is derived from an EMBL/GenBank/DDBJ whole genome shotgun (WGS) entry which is preliminary data.</text>
</comment>